<keyword evidence="3" id="KW-1185">Reference proteome</keyword>
<sequence>MAVSCKKFATYLHLTPDVDHAHAGLTRQGDAFQLGKRANEVLAGAGCSKRREIWQELNLREDLAHPPLQQTITRPPLPSEIKKIDPLLRQQ</sequence>
<feature type="compositionally biased region" description="Basic and acidic residues" evidence="1">
    <location>
        <begin position="80"/>
        <end position="91"/>
    </location>
</feature>
<evidence type="ECO:0000313" key="3">
    <source>
        <dbReference type="Proteomes" id="UP000001072"/>
    </source>
</evidence>
<dbReference type="HOGENOM" id="CLU_2427482_0_0_1"/>
<name>F4RFY5_MELLP</name>
<proteinExistence type="predicted"/>
<reference evidence="3" key="1">
    <citation type="journal article" date="2011" name="Proc. Natl. Acad. Sci. U.S.A.">
        <title>Obligate biotrophy features unraveled by the genomic analysis of rust fungi.</title>
        <authorList>
            <person name="Duplessis S."/>
            <person name="Cuomo C.A."/>
            <person name="Lin Y.-C."/>
            <person name="Aerts A."/>
            <person name="Tisserant E."/>
            <person name="Veneault-Fourrey C."/>
            <person name="Joly D.L."/>
            <person name="Hacquard S."/>
            <person name="Amselem J."/>
            <person name="Cantarel B.L."/>
            <person name="Chiu R."/>
            <person name="Coutinho P.M."/>
            <person name="Feau N."/>
            <person name="Field M."/>
            <person name="Frey P."/>
            <person name="Gelhaye E."/>
            <person name="Goldberg J."/>
            <person name="Grabherr M.G."/>
            <person name="Kodira C.D."/>
            <person name="Kohler A."/>
            <person name="Kuees U."/>
            <person name="Lindquist E.A."/>
            <person name="Lucas S.M."/>
            <person name="Mago R."/>
            <person name="Mauceli E."/>
            <person name="Morin E."/>
            <person name="Murat C."/>
            <person name="Pangilinan J.L."/>
            <person name="Park R."/>
            <person name="Pearson M."/>
            <person name="Quesneville H."/>
            <person name="Rouhier N."/>
            <person name="Sakthikumar S."/>
            <person name="Salamov A.A."/>
            <person name="Schmutz J."/>
            <person name="Selles B."/>
            <person name="Shapiro H."/>
            <person name="Tanguay P."/>
            <person name="Tuskan G.A."/>
            <person name="Henrissat B."/>
            <person name="Van de Peer Y."/>
            <person name="Rouze P."/>
            <person name="Ellis J.G."/>
            <person name="Dodds P.N."/>
            <person name="Schein J.E."/>
            <person name="Zhong S."/>
            <person name="Hamelin R.C."/>
            <person name="Grigoriev I.V."/>
            <person name="Szabo L.J."/>
            <person name="Martin F."/>
        </authorList>
    </citation>
    <scope>NUCLEOTIDE SEQUENCE [LARGE SCALE GENOMIC DNA]</scope>
    <source>
        <strain evidence="3">98AG31 / pathotype 3-4-7</strain>
    </source>
</reference>
<dbReference type="InParanoid" id="F4RFY5"/>
<feature type="region of interest" description="Disordered" evidence="1">
    <location>
        <begin position="67"/>
        <end position="91"/>
    </location>
</feature>
<accession>F4RFY5</accession>
<dbReference type="AlphaFoldDB" id="F4RFY5"/>
<organism evidence="3">
    <name type="scientific">Melampsora larici-populina (strain 98AG31 / pathotype 3-4-7)</name>
    <name type="common">Poplar leaf rust fungus</name>
    <dbReference type="NCBI Taxonomy" id="747676"/>
    <lineage>
        <taxon>Eukaryota</taxon>
        <taxon>Fungi</taxon>
        <taxon>Dikarya</taxon>
        <taxon>Basidiomycota</taxon>
        <taxon>Pucciniomycotina</taxon>
        <taxon>Pucciniomycetes</taxon>
        <taxon>Pucciniales</taxon>
        <taxon>Melampsoraceae</taxon>
        <taxon>Melampsora</taxon>
    </lineage>
</organism>
<gene>
    <name evidence="2" type="ORF">MELLADRAFT_74498</name>
</gene>
<dbReference type="GeneID" id="18932565"/>
<dbReference type="Proteomes" id="UP000001072">
    <property type="component" value="Unassembled WGS sequence"/>
</dbReference>
<dbReference type="VEuPathDB" id="FungiDB:MELLADRAFT_74498"/>
<dbReference type="RefSeq" id="XP_007408264.1">
    <property type="nucleotide sequence ID" value="XM_007408202.1"/>
</dbReference>
<evidence type="ECO:0000256" key="1">
    <source>
        <dbReference type="SAM" id="MobiDB-lite"/>
    </source>
</evidence>
<dbReference type="EMBL" id="GL883100">
    <property type="protein sequence ID" value="EGG08678.1"/>
    <property type="molecule type" value="Genomic_DNA"/>
</dbReference>
<dbReference type="KEGG" id="mlr:MELLADRAFT_74498"/>
<evidence type="ECO:0000313" key="2">
    <source>
        <dbReference type="EMBL" id="EGG08678.1"/>
    </source>
</evidence>
<protein>
    <submittedName>
        <fullName evidence="2">Uncharacterized protein</fullName>
    </submittedName>
</protein>